<evidence type="ECO:0000259" key="3">
    <source>
        <dbReference type="PROSITE" id="PS51352"/>
    </source>
</evidence>
<dbReference type="Gene3D" id="3.40.30.10">
    <property type="entry name" value="Glutaredoxin"/>
    <property type="match status" value="1"/>
</dbReference>
<reference evidence="4 5" key="1">
    <citation type="journal article" date="2019" name="Nat. Microbiol.">
        <title>Mediterranean grassland soil C-N compound turnover is dependent on rainfall and depth, and is mediated by genomically divergent microorganisms.</title>
        <authorList>
            <person name="Diamond S."/>
            <person name="Andeer P.F."/>
            <person name="Li Z."/>
            <person name="Crits-Christoph A."/>
            <person name="Burstein D."/>
            <person name="Anantharaman K."/>
            <person name="Lane K.R."/>
            <person name="Thomas B.C."/>
            <person name="Pan C."/>
            <person name="Northen T.R."/>
            <person name="Banfield J.F."/>
        </authorList>
    </citation>
    <scope>NUCLEOTIDE SEQUENCE [LARGE SCALE GENOMIC DNA]</scope>
    <source>
        <strain evidence="4">WS_10</strain>
    </source>
</reference>
<dbReference type="Pfam" id="PF13098">
    <property type="entry name" value="Thioredoxin_2"/>
    <property type="match status" value="1"/>
</dbReference>
<sequence>MKFSRLLPVVFAALLAAPALAGPESMSWAGWDTGLQQAKQLQRPILVDVSTQWCGWCKRMHRDVYSREDVRGYLSQKFVTVKLDAEASDQARYEGRSFTSRTLASYFRVTSYPTTLFLKSDGEHLVSVPGYIEPEKFLLLLRYVGDGHLERGVSWEDYIARRGK</sequence>
<feature type="signal peptide" evidence="2">
    <location>
        <begin position="1"/>
        <end position="21"/>
    </location>
</feature>
<proteinExistence type="predicted"/>
<dbReference type="PROSITE" id="PS51352">
    <property type="entry name" value="THIOREDOXIN_2"/>
    <property type="match status" value="1"/>
</dbReference>
<name>A0A538U5Z9_UNCEI</name>
<protein>
    <submittedName>
        <fullName evidence="4">DUF255 domain-containing protein</fullName>
    </submittedName>
</protein>
<feature type="chain" id="PRO_5021897893" evidence="2">
    <location>
        <begin position="22"/>
        <end position="164"/>
    </location>
</feature>
<dbReference type="InterPro" id="IPR017937">
    <property type="entry name" value="Thioredoxin_CS"/>
</dbReference>
<organism evidence="4 5">
    <name type="scientific">Eiseniibacteriota bacterium</name>
    <dbReference type="NCBI Taxonomy" id="2212470"/>
    <lineage>
        <taxon>Bacteria</taxon>
        <taxon>Candidatus Eiseniibacteriota</taxon>
    </lineage>
</organism>
<accession>A0A538U5Z9</accession>
<dbReference type="AlphaFoldDB" id="A0A538U5Z9"/>
<dbReference type="InterPro" id="IPR013766">
    <property type="entry name" value="Thioredoxin_domain"/>
</dbReference>
<dbReference type="Proteomes" id="UP000319836">
    <property type="component" value="Unassembled WGS sequence"/>
</dbReference>
<dbReference type="InterPro" id="IPR051099">
    <property type="entry name" value="AGR/TXD"/>
</dbReference>
<evidence type="ECO:0000313" key="5">
    <source>
        <dbReference type="Proteomes" id="UP000319836"/>
    </source>
</evidence>
<evidence type="ECO:0000256" key="2">
    <source>
        <dbReference type="SAM" id="SignalP"/>
    </source>
</evidence>
<evidence type="ECO:0000256" key="1">
    <source>
        <dbReference type="ARBA" id="ARBA00022729"/>
    </source>
</evidence>
<feature type="domain" description="Thioredoxin" evidence="3">
    <location>
        <begin position="6"/>
        <end position="146"/>
    </location>
</feature>
<gene>
    <name evidence="4" type="ORF">E6K80_05995</name>
</gene>
<dbReference type="SUPFAM" id="SSF52833">
    <property type="entry name" value="Thioredoxin-like"/>
    <property type="match status" value="1"/>
</dbReference>
<keyword evidence="1 2" id="KW-0732">Signal</keyword>
<evidence type="ECO:0000313" key="4">
    <source>
        <dbReference type="EMBL" id="TMQ71316.1"/>
    </source>
</evidence>
<comment type="caution">
    <text evidence="4">The sequence shown here is derived from an EMBL/GenBank/DDBJ whole genome shotgun (WGS) entry which is preliminary data.</text>
</comment>
<dbReference type="EMBL" id="VBPA01000133">
    <property type="protein sequence ID" value="TMQ71316.1"/>
    <property type="molecule type" value="Genomic_DNA"/>
</dbReference>
<dbReference type="PANTHER" id="PTHR15337">
    <property type="entry name" value="ANTERIOR GRADIENT PROTEIN-RELATED"/>
    <property type="match status" value="1"/>
</dbReference>
<dbReference type="InterPro" id="IPR012336">
    <property type="entry name" value="Thioredoxin-like_fold"/>
</dbReference>
<dbReference type="PROSITE" id="PS00194">
    <property type="entry name" value="THIOREDOXIN_1"/>
    <property type="match status" value="1"/>
</dbReference>
<dbReference type="PANTHER" id="PTHR15337:SF11">
    <property type="entry name" value="THIOREDOXIN DOMAIN-CONTAINING PROTEIN"/>
    <property type="match status" value="1"/>
</dbReference>
<dbReference type="InterPro" id="IPR036249">
    <property type="entry name" value="Thioredoxin-like_sf"/>
</dbReference>